<accession>A0ABU2Z3N2</accession>
<comment type="caution">
    <text evidence="3">The sequence shown here is derived from an EMBL/GenBank/DDBJ whole genome shotgun (WGS) entry which is preliminary data.</text>
</comment>
<dbReference type="Proteomes" id="UP001180737">
    <property type="component" value="Unassembled WGS sequence"/>
</dbReference>
<evidence type="ECO:0000259" key="2">
    <source>
        <dbReference type="PROSITE" id="PS51819"/>
    </source>
</evidence>
<dbReference type="InterPro" id="IPR004360">
    <property type="entry name" value="Glyas_Fos-R_dOase_dom"/>
</dbReference>
<dbReference type="PROSITE" id="PS51819">
    <property type="entry name" value="VOC"/>
    <property type="match status" value="1"/>
</dbReference>
<gene>
    <name evidence="3" type="ORF">RM704_26995</name>
</gene>
<dbReference type="InterPro" id="IPR029068">
    <property type="entry name" value="Glyas_Bleomycin-R_OHBP_Dase"/>
</dbReference>
<name>A0ABU2Z3N2_9ACTN</name>
<dbReference type="InterPro" id="IPR052164">
    <property type="entry name" value="Anthracycline_SecMetBiosynth"/>
</dbReference>
<proteinExistence type="predicted"/>
<dbReference type="SUPFAM" id="SSF54593">
    <property type="entry name" value="Glyoxalase/Bleomycin resistance protein/Dihydroxybiphenyl dioxygenase"/>
    <property type="match status" value="2"/>
</dbReference>
<dbReference type="CDD" id="cd07247">
    <property type="entry name" value="SgaA_N_like"/>
    <property type="match status" value="2"/>
</dbReference>
<dbReference type="RefSeq" id="WP_033531817.1">
    <property type="nucleotide sequence ID" value="NZ_JAVRFJ010000026.1"/>
</dbReference>
<feature type="region of interest" description="Disordered" evidence="1">
    <location>
        <begin position="252"/>
        <end position="306"/>
    </location>
</feature>
<organism evidence="3 4">
    <name type="scientific">Streptomyces gottesmaniae</name>
    <dbReference type="NCBI Taxonomy" id="3075518"/>
    <lineage>
        <taxon>Bacteria</taxon>
        <taxon>Bacillati</taxon>
        <taxon>Actinomycetota</taxon>
        <taxon>Actinomycetes</taxon>
        <taxon>Kitasatosporales</taxon>
        <taxon>Streptomycetaceae</taxon>
        <taxon>Streptomyces</taxon>
    </lineage>
</organism>
<feature type="compositionally biased region" description="Basic and acidic residues" evidence="1">
    <location>
        <begin position="252"/>
        <end position="289"/>
    </location>
</feature>
<protein>
    <submittedName>
        <fullName evidence="3">VOC family protein</fullName>
    </submittedName>
</protein>
<dbReference type="EMBL" id="JAVRFJ010000026">
    <property type="protein sequence ID" value="MDT0571066.1"/>
    <property type="molecule type" value="Genomic_DNA"/>
</dbReference>
<evidence type="ECO:0000313" key="3">
    <source>
        <dbReference type="EMBL" id="MDT0571066.1"/>
    </source>
</evidence>
<keyword evidence="4" id="KW-1185">Reference proteome</keyword>
<dbReference type="InterPro" id="IPR037523">
    <property type="entry name" value="VOC_core"/>
</dbReference>
<dbReference type="Gene3D" id="3.10.180.10">
    <property type="entry name" value="2,3-Dihydroxybiphenyl 1,2-Dioxygenase, domain 1"/>
    <property type="match status" value="2"/>
</dbReference>
<sequence>MADETGGAAETGSAPYPEGVPCWVDAQLPDVEAGKRFYGELFGWTFEVAPGDGAHEVWARVEGAPVAALAPKPDGRLPTVWTVHFATPDAVALTARIVAAGGQVIIPPTPVGRLGTAALATDPESAVFGLWQAAAHHGFGRRHEPGTFAWAELYTRDTKAANSFYAHLFHDALFGPDATPDFGRATLTEVFPAEMPSHFLVHFGTEDCEAALGTVSRLGGRVQVPPFDTSYGNVAVVTDNQGASFALLQRRDENGWRDAPRAADQVEQRPDELRQQGDDQREDEARPTGERAANGLKGDADQREDR</sequence>
<dbReference type="Pfam" id="PF00903">
    <property type="entry name" value="Glyoxalase"/>
    <property type="match status" value="1"/>
</dbReference>
<dbReference type="PANTHER" id="PTHR33993:SF10">
    <property type="entry name" value="CONSERVED PROTEIN"/>
    <property type="match status" value="1"/>
</dbReference>
<feature type="domain" description="VOC" evidence="2">
    <location>
        <begin position="20"/>
        <end position="133"/>
    </location>
</feature>
<dbReference type="PANTHER" id="PTHR33993">
    <property type="entry name" value="GLYOXALASE-RELATED"/>
    <property type="match status" value="1"/>
</dbReference>
<evidence type="ECO:0000313" key="4">
    <source>
        <dbReference type="Proteomes" id="UP001180737"/>
    </source>
</evidence>
<reference evidence="3" key="1">
    <citation type="submission" date="2024-05" db="EMBL/GenBank/DDBJ databases">
        <title>30 novel species of actinomycetes from the DSMZ collection.</title>
        <authorList>
            <person name="Nouioui I."/>
        </authorList>
    </citation>
    <scope>NUCLEOTIDE SEQUENCE</scope>
    <source>
        <strain evidence="3">DSM 3412</strain>
    </source>
</reference>
<evidence type="ECO:0000256" key="1">
    <source>
        <dbReference type="SAM" id="MobiDB-lite"/>
    </source>
</evidence>